<organism evidence="2 3">
    <name type="scientific">Halorarum salinum</name>
    <dbReference type="NCBI Taxonomy" id="2743089"/>
    <lineage>
        <taxon>Archaea</taxon>
        <taxon>Methanobacteriati</taxon>
        <taxon>Methanobacteriota</taxon>
        <taxon>Stenosarchaea group</taxon>
        <taxon>Halobacteria</taxon>
        <taxon>Halobacteriales</taxon>
        <taxon>Haloferacaceae</taxon>
        <taxon>Halorarum</taxon>
    </lineage>
</organism>
<evidence type="ECO:0000313" key="2">
    <source>
        <dbReference type="EMBL" id="QLG61489.1"/>
    </source>
</evidence>
<evidence type="ECO:0000256" key="1">
    <source>
        <dbReference type="SAM" id="Phobius"/>
    </source>
</evidence>
<keyword evidence="1" id="KW-0472">Membrane</keyword>
<dbReference type="KEGG" id="halu:HUG12_06985"/>
<dbReference type="AlphaFoldDB" id="A0A7D5LAI2"/>
<dbReference type="Pfam" id="PF25927">
    <property type="entry name" value="DUF7972"/>
    <property type="match status" value="1"/>
</dbReference>
<keyword evidence="1" id="KW-1133">Transmembrane helix</keyword>
<dbReference type="EMBL" id="CP058579">
    <property type="protein sequence ID" value="QLG61489.1"/>
    <property type="molecule type" value="Genomic_DNA"/>
</dbReference>
<gene>
    <name evidence="2" type="ORF">HUG12_06985</name>
</gene>
<feature type="transmembrane region" description="Helical" evidence="1">
    <location>
        <begin position="258"/>
        <end position="277"/>
    </location>
</feature>
<dbReference type="InterPro" id="IPR058278">
    <property type="entry name" value="DUF7972"/>
</dbReference>
<dbReference type="GeneID" id="56037190"/>
<dbReference type="Proteomes" id="UP000509626">
    <property type="component" value="Chromosome"/>
</dbReference>
<evidence type="ECO:0000313" key="3">
    <source>
        <dbReference type="Proteomes" id="UP000509626"/>
    </source>
</evidence>
<accession>A0A7D5LAI2</accession>
<keyword evidence="3" id="KW-1185">Reference proteome</keyword>
<reference evidence="2 3" key="1">
    <citation type="submission" date="2020-06" db="EMBL/GenBank/DDBJ databases">
        <title>NJ-3-1, isolated from saline soil.</title>
        <authorList>
            <person name="Cui H.L."/>
            <person name="Shi X."/>
        </authorList>
    </citation>
    <scope>NUCLEOTIDE SEQUENCE [LARGE SCALE GENOMIC DNA]</scope>
    <source>
        <strain evidence="2 3">NJ-3-1</strain>
    </source>
</reference>
<feature type="transmembrane region" description="Helical" evidence="1">
    <location>
        <begin position="32"/>
        <end position="53"/>
    </location>
</feature>
<dbReference type="OrthoDB" id="202254at2157"/>
<keyword evidence="1" id="KW-0812">Transmembrane</keyword>
<sequence length="344" mass="37561">MSDGDDAPSDTLRGRVPESRWKLWFMLEADRWLVTGAFVALVFLGFLAAGYGLPHVMSSIRSGDSVDTLFQALTTATITGVTLVLTLNQLVLSQELGAVGDQRERMQGAMEFREDVADVLGSPVSPARPAQLLRGLVEIAGRRAEEFRDAVADSADEDLVAEVADLENSITENADQVTSELDGAEFGQFEVVSAAVDFNYSWKLFSARYIGERYDEELSDGARDSLESLVKTLELFGPAREHFKTLYFQWELIGLSRAVLGAAVPALVVSGVMVAFVDTTRLSVVLAGVQLLPLVVTLAATVAIVPFMVLLAYVLRIATVTKHTLSIGPFILRDTDRVQEVEWE</sequence>
<dbReference type="RefSeq" id="WP_179268074.1">
    <property type="nucleotide sequence ID" value="NZ_CP058579.1"/>
</dbReference>
<protein>
    <submittedName>
        <fullName evidence="2">Uncharacterized protein</fullName>
    </submittedName>
</protein>
<proteinExistence type="predicted"/>
<name>A0A7D5LAI2_9EURY</name>
<feature type="transmembrane region" description="Helical" evidence="1">
    <location>
        <begin position="289"/>
        <end position="315"/>
    </location>
</feature>